<dbReference type="Proteomes" id="UP001345963">
    <property type="component" value="Unassembled WGS sequence"/>
</dbReference>
<evidence type="ECO:0000313" key="3">
    <source>
        <dbReference type="Proteomes" id="UP001345963"/>
    </source>
</evidence>
<feature type="compositionally biased region" description="Polar residues" evidence="1">
    <location>
        <begin position="47"/>
        <end position="60"/>
    </location>
</feature>
<evidence type="ECO:0000256" key="1">
    <source>
        <dbReference type="SAM" id="MobiDB-lite"/>
    </source>
</evidence>
<proteinExistence type="predicted"/>
<gene>
    <name evidence="2" type="ORF">ATANTOWER_019485</name>
</gene>
<feature type="compositionally biased region" description="Basic and acidic residues" evidence="1">
    <location>
        <begin position="64"/>
        <end position="74"/>
    </location>
</feature>
<accession>A0ABU7C934</accession>
<feature type="region of interest" description="Disordered" evidence="1">
    <location>
        <begin position="47"/>
        <end position="111"/>
    </location>
</feature>
<protein>
    <submittedName>
        <fullName evidence="2">Uncharacterized protein</fullName>
    </submittedName>
</protein>
<reference evidence="2 3" key="1">
    <citation type="submission" date="2021-07" db="EMBL/GenBank/DDBJ databases">
        <authorList>
            <person name="Palmer J.M."/>
        </authorList>
    </citation>
    <scope>NUCLEOTIDE SEQUENCE [LARGE SCALE GENOMIC DNA]</scope>
    <source>
        <strain evidence="2 3">AT_MEX2019</strain>
        <tissue evidence="2">Muscle</tissue>
    </source>
</reference>
<comment type="caution">
    <text evidence="2">The sequence shown here is derived from an EMBL/GenBank/DDBJ whole genome shotgun (WGS) entry which is preliminary data.</text>
</comment>
<evidence type="ECO:0000313" key="2">
    <source>
        <dbReference type="EMBL" id="MED6259241.1"/>
    </source>
</evidence>
<name>A0ABU7C934_9TELE</name>
<keyword evidence="3" id="KW-1185">Reference proteome</keyword>
<sequence length="111" mass="12559">MNSAYFTFIVHLMAVEQMKHVDVWAHEQLDGKPQCFKKFHLAITRGRISNASPGQGSDGSNLRRRTELGLEKQQVRTKARTEQGLLVQLPLSSVNNPTPPPRSLQLLKLLR</sequence>
<organism evidence="2 3">
    <name type="scientific">Ataeniobius toweri</name>
    <dbReference type="NCBI Taxonomy" id="208326"/>
    <lineage>
        <taxon>Eukaryota</taxon>
        <taxon>Metazoa</taxon>
        <taxon>Chordata</taxon>
        <taxon>Craniata</taxon>
        <taxon>Vertebrata</taxon>
        <taxon>Euteleostomi</taxon>
        <taxon>Actinopterygii</taxon>
        <taxon>Neopterygii</taxon>
        <taxon>Teleostei</taxon>
        <taxon>Neoteleostei</taxon>
        <taxon>Acanthomorphata</taxon>
        <taxon>Ovalentaria</taxon>
        <taxon>Atherinomorphae</taxon>
        <taxon>Cyprinodontiformes</taxon>
        <taxon>Goodeidae</taxon>
        <taxon>Ataeniobius</taxon>
    </lineage>
</organism>
<dbReference type="EMBL" id="JAHUTI010082761">
    <property type="protein sequence ID" value="MED6259241.1"/>
    <property type="molecule type" value="Genomic_DNA"/>
</dbReference>